<protein>
    <submittedName>
        <fullName evidence="2">Uncharacterized protein</fullName>
    </submittedName>
</protein>
<feature type="region of interest" description="Disordered" evidence="1">
    <location>
        <begin position="1"/>
        <end position="23"/>
    </location>
</feature>
<dbReference type="AlphaFoldDB" id="A0A511R6W3"/>
<gene>
    <name evidence="2" type="ORF">MHY01S_29120</name>
</gene>
<feature type="compositionally biased region" description="Basic residues" evidence="1">
    <location>
        <begin position="1"/>
        <end position="10"/>
    </location>
</feature>
<name>A0A511R6W3_9DEIN</name>
<evidence type="ECO:0000313" key="3">
    <source>
        <dbReference type="Proteomes" id="UP000321197"/>
    </source>
</evidence>
<organism evidence="2 3">
    <name type="scientific">Meiothermus hypogaeus NBRC 106114</name>
    <dbReference type="NCBI Taxonomy" id="1227553"/>
    <lineage>
        <taxon>Bacteria</taxon>
        <taxon>Thermotogati</taxon>
        <taxon>Deinococcota</taxon>
        <taxon>Deinococci</taxon>
        <taxon>Thermales</taxon>
        <taxon>Thermaceae</taxon>
        <taxon>Meiothermus</taxon>
    </lineage>
</organism>
<accession>A0A511R6W3</accession>
<evidence type="ECO:0000313" key="2">
    <source>
        <dbReference type="EMBL" id="GEM84746.1"/>
    </source>
</evidence>
<proteinExistence type="predicted"/>
<feature type="region of interest" description="Disordered" evidence="1">
    <location>
        <begin position="73"/>
        <end position="93"/>
    </location>
</feature>
<sequence>MRIGPHRHDHCKPNPPGTYFPHQVPQDGRRSCYVQTLGPCCRGQEEKKKYRQSDKDLSSDYRAQITGKTIFLGQPGAGGKKKHIDNRLSFMVG</sequence>
<reference evidence="2 3" key="1">
    <citation type="submission" date="2019-07" db="EMBL/GenBank/DDBJ databases">
        <title>Whole genome shotgun sequence of Meiothermus hypogaeus NBRC 106114.</title>
        <authorList>
            <person name="Hosoyama A."/>
            <person name="Uohara A."/>
            <person name="Ohji S."/>
            <person name="Ichikawa N."/>
        </authorList>
    </citation>
    <scope>NUCLEOTIDE SEQUENCE [LARGE SCALE GENOMIC DNA]</scope>
    <source>
        <strain evidence="2 3">NBRC 106114</strain>
    </source>
</reference>
<comment type="caution">
    <text evidence="2">The sequence shown here is derived from an EMBL/GenBank/DDBJ whole genome shotgun (WGS) entry which is preliminary data.</text>
</comment>
<dbReference type="Proteomes" id="UP000321197">
    <property type="component" value="Unassembled WGS sequence"/>
</dbReference>
<dbReference type="EMBL" id="BJXL01000126">
    <property type="protein sequence ID" value="GEM84746.1"/>
    <property type="molecule type" value="Genomic_DNA"/>
</dbReference>
<evidence type="ECO:0000256" key="1">
    <source>
        <dbReference type="SAM" id="MobiDB-lite"/>
    </source>
</evidence>